<gene>
    <name evidence="1" type="ORF">Q5761_06010</name>
</gene>
<evidence type="ECO:0000313" key="2">
    <source>
        <dbReference type="Proteomes" id="UP001304683"/>
    </source>
</evidence>
<reference evidence="1 2" key="1">
    <citation type="submission" date="2023-08" db="EMBL/GenBank/DDBJ databases">
        <title>Genome sequence of Thermaerobacter compostii strain Ins1, a spore-forming filamentous bacterium isolated from a deep geothermal reservoir.</title>
        <authorList>
            <person name="Bregnard D."/>
            <person name="Gonzalez D."/>
            <person name="Junier P."/>
        </authorList>
    </citation>
    <scope>NUCLEOTIDE SEQUENCE [LARGE SCALE GENOMIC DNA]</scope>
    <source>
        <strain evidence="1 2">Ins1</strain>
    </source>
</reference>
<dbReference type="Proteomes" id="UP001304683">
    <property type="component" value="Chromosome"/>
</dbReference>
<sequence>MTPAPELRAKLRRLIDEVIPLGGSDQNTRFTDEELDEVLEAAGSIEEAAAECWERKAARAMSERGGLEESRAGDETHRFVSLKEYRDHCLAMAERFRARAPQVGSRLLAFEPPDVLGTGAIQ</sequence>
<keyword evidence="2" id="KW-1185">Reference proteome</keyword>
<dbReference type="RefSeq" id="WP_318751553.1">
    <property type="nucleotide sequence ID" value="NZ_CP132508.1"/>
</dbReference>
<proteinExistence type="predicted"/>
<organism evidence="1 2">
    <name type="scientific">Thermaerobacter composti</name>
    <dbReference type="NCBI Taxonomy" id="554949"/>
    <lineage>
        <taxon>Bacteria</taxon>
        <taxon>Bacillati</taxon>
        <taxon>Bacillota</taxon>
        <taxon>Clostridia</taxon>
        <taxon>Eubacteriales</taxon>
        <taxon>Clostridiales Family XVII. Incertae Sedis</taxon>
        <taxon>Thermaerobacter</taxon>
    </lineage>
</organism>
<evidence type="ECO:0000313" key="1">
    <source>
        <dbReference type="EMBL" id="WPD20182.1"/>
    </source>
</evidence>
<accession>A0ABZ0QTX0</accession>
<dbReference type="EMBL" id="CP132508">
    <property type="protein sequence ID" value="WPD20182.1"/>
    <property type="molecule type" value="Genomic_DNA"/>
</dbReference>
<protein>
    <submittedName>
        <fullName evidence="1">Uncharacterized protein</fullName>
    </submittedName>
</protein>
<name>A0ABZ0QTX0_9FIRM</name>